<evidence type="ECO:0000313" key="2">
    <source>
        <dbReference type="Proteomes" id="UP001500711"/>
    </source>
</evidence>
<gene>
    <name evidence="1" type="ORF">GCM10022267_30430</name>
</gene>
<evidence type="ECO:0008006" key="3">
    <source>
        <dbReference type="Google" id="ProtNLM"/>
    </source>
</evidence>
<reference evidence="2" key="1">
    <citation type="journal article" date="2019" name="Int. J. Syst. Evol. Microbiol.">
        <title>The Global Catalogue of Microorganisms (GCM) 10K type strain sequencing project: providing services to taxonomists for standard genome sequencing and annotation.</title>
        <authorList>
            <consortium name="The Broad Institute Genomics Platform"/>
            <consortium name="The Broad Institute Genome Sequencing Center for Infectious Disease"/>
            <person name="Wu L."/>
            <person name="Ma J."/>
        </authorList>
    </citation>
    <scope>NUCLEOTIDE SEQUENCE [LARGE SCALE GENOMIC DNA]</scope>
    <source>
        <strain evidence="2">JCM 17494</strain>
    </source>
</reference>
<comment type="caution">
    <text evidence="1">The sequence shown here is derived from an EMBL/GenBank/DDBJ whole genome shotgun (WGS) entry which is preliminary data.</text>
</comment>
<dbReference type="Proteomes" id="UP001500711">
    <property type="component" value="Unassembled WGS sequence"/>
</dbReference>
<dbReference type="SUPFAM" id="SSF56281">
    <property type="entry name" value="Metallo-hydrolase/oxidoreductase"/>
    <property type="match status" value="1"/>
</dbReference>
<dbReference type="InterPro" id="IPR036866">
    <property type="entry name" value="RibonucZ/Hydroxyglut_hydro"/>
</dbReference>
<organism evidence="1 2">
    <name type="scientific">Lentzea roselyniae</name>
    <dbReference type="NCBI Taxonomy" id="531940"/>
    <lineage>
        <taxon>Bacteria</taxon>
        <taxon>Bacillati</taxon>
        <taxon>Actinomycetota</taxon>
        <taxon>Actinomycetes</taxon>
        <taxon>Pseudonocardiales</taxon>
        <taxon>Pseudonocardiaceae</taxon>
        <taxon>Lentzea</taxon>
    </lineage>
</organism>
<proteinExistence type="predicted"/>
<protein>
    <recommendedName>
        <fullName evidence="3">Metallo-beta-lactamase superfamily protein</fullName>
    </recommendedName>
</protein>
<name>A0ABP7AVV9_9PSEU</name>
<dbReference type="RefSeq" id="WP_346130481.1">
    <property type="nucleotide sequence ID" value="NZ_BAABBE010000007.1"/>
</dbReference>
<accession>A0ABP7AVV9</accession>
<sequence>MRALSGIGVLDRLIAAEPRSVVPGHGTTGGREVLDGVRDYLRELRDETWRRRDSPGVVAEVREVLVGRYPEWTGREWIERGVGCLCAEWSARTIASVLTKDSPPRGGHG</sequence>
<dbReference type="EMBL" id="BAABBE010000007">
    <property type="protein sequence ID" value="GAA3641899.1"/>
    <property type="molecule type" value="Genomic_DNA"/>
</dbReference>
<keyword evidence="2" id="KW-1185">Reference proteome</keyword>
<evidence type="ECO:0000313" key="1">
    <source>
        <dbReference type="EMBL" id="GAA3641899.1"/>
    </source>
</evidence>